<evidence type="ECO:0000313" key="4">
    <source>
        <dbReference type="Proteomes" id="UP000183039"/>
    </source>
</evidence>
<gene>
    <name evidence="1" type="ORF">ATZ33_15510</name>
    <name evidence="2" type="ORF">RV15_GL001554</name>
</gene>
<dbReference type="KEGG" id="ess:ATZ33_15510"/>
<evidence type="ECO:0000313" key="1">
    <source>
        <dbReference type="EMBL" id="ALS02732.1"/>
    </source>
</evidence>
<organism evidence="2 4">
    <name type="scientific">Enterococcus silesiacus</name>
    <dbReference type="NCBI Taxonomy" id="332949"/>
    <lineage>
        <taxon>Bacteria</taxon>
        <taxon>Bacillati</taxon>
        <taxon>Bacillota</taxon>
        <taxon>Bacilli</taxon>
        <taxon>Lactobacillales</taxon>
        <taxon>Enterococcaceae</taxon>
        <taxon>Enterococcus</taxon>
    </lineage>
</organism>
<reference evidence="2 4" key="1">
    <citation type="submission" date="2014-12" db="EMBL/GenBank/DDBJ databases">
        <title>Draft genome sequences of 29 type strains of Enterococci.</title>
        <authorList>
            <person name="Zhong Z."/>
            <person name="Sun Z."/>
            <person name="Liu W."/>
            <person name="Zhang W."/>
            <person name="Zhang H."/>
        </authorList>
    </citation>
    <scope>NUCLEOTIDE SEQUENCE [LARGE SCALE GENOMIC DNA]</scope>
    <source>
        <strain evidence="2 4">DSM 22801</strain>
    </source>
</reference>
<keyword evidence="3" id="KW-1185">Reference proteome</keyword>
<evidence type="ECO:0000313" key="3">
    <source>
        <dbReference type="Proteomes" id="UP000065511"/>
    </source>
</evidence>
<dbReference type="EMBL" id="CP013614">
    <property type="protein sequence ID" value="ALS02732.1"/>
    <property type="molecule type" value="Genomic_DNA"/>
</dbReference>
<accession>A0A0S3KEK6</accession>
<name>A0A0S3KEK6_9ENTE</name>
<sequence length="249" mass="28336">MRKEFLPEGDSYEIFVKASDKYNQVSDIVSYKLTEVVSFKVRFLNGKDQEIHQDSPLVRALGAKINLTKEPFILEVLEQLNKQYTLIDGPISEEEIEVNKVKPFVEYKFIGRLTFMSLPEALDFGTKYATSDRLRIDNPKVQGEPLVVSDTREDSAGWTLTAKLSKELLNEDGKTSLKDAIRYKNGKKEIFLNDQALPIVRKEMTSYYDISEDWDPTGDGFKLEGSRRTISDALGKYDGEILFELGATP</sequence>
<dbReference type="AlphaFoldDB" id="A0A0S3KEK6"/>
<dbReference type="OrthoDB" id="2195211at2"/>
<dbReference type="Proteomes" id="UP000183039">
    <property type="component" value="Unassembled WGS sequence"/>
</dbReference>
<dbReference type="Proteomes" id="UP000065511">
    <property type="component" value="Chromosome"/>
</dbReference>
<proteinExistence type="predicted"/>
<protein>
    <submittedName>
        <fullName evidence="2">Uncharacterized protein</fullName>
    </submittedName>
</protein>
<dbReference type="RefSeq" id="WP_071878568.1">
    <property type="nucleotide sequence ID" value="NZ_JXLC01000022.1"/>
</dbReference>
<evidence type="ECO:0000313" key="2">
    <source>
        <dbReference type="EMBL" id="OJG89713.1"/>
    </source>
</evidence>
<dbReference type="EMBL" id="JXLC01000022">
    <property type="protein sequence ID" value="OJG89713.1"/>
    <property type="molecule type" value="Genomic_DNA"/>
</dbReference>
<reference evidence="1 3" key="2">
    <citation type="submission" date="2015-12" db="EMBL/GenBank/DDBJ databases">
        <authorList>
            <person name="Lauer A."/>
            <person name="Humrighouse B."/>
            <person name="Loparev V."/>
            <person name="Shewmaker P.L."/>
            <person name="Whitney A.M."/>
            <person name="McLaughlin R.W."/>
        </authorList>
    </citation>
    <scope>NUCLEOTIDE SEQUENCE [LARGE SCALE GENOMIC DNA]</scope>
    <source>
        <strain evidence="1 3">LMG 23085</strain>
    </source>
</reference>